<feature type="domain" description="ChlI/MoxR AAA lid" evidence="5">
    <location>
        <begin position="264"/>
        <end position="331"/>
    </location>
</feature>
<dbReference type="PANTHER" id="PTHR42759">
    <property type="entry name" value="MOXR FAMILY PROTEIN"/>
    <property type="match status" value="1"/>
</dbReference>
<protein>
    <submittedName>
        <fullName evidence="6">MoxR family ATPase</fullName>
    </submittedName>
</protein>
<dbReference type="Pfam" id="PF17863">
    <property type="entry name" value="AAA_lid_2"/>
    <property type="match status" value="1"/>
</dbReference>
<dbReference type="InterPro" id="IPR011703">
    <property type="entry name" value="ATPase_AAA-3"/>
</dbReference>
<dbReference type="AlphaFoldDB" id="A0AAE3EFX2"/>
<organism evidence="6 7">
    <name type="scientific">Teretinema zuelzerae</name>
    <dbReference type="NCBI Taxonomy" id="156"/>
    <lineage>
        <taxon>Bacteria</taxon>
        <taxon>Pseudomonadati</taxon>
        <taxon>Spirochaetota</taxon>
        <taxon>Spirochaetia</taxon>
        <taxon>Spirochaetales</taxon>
        <taxon>Treponemataceae</taxon>
        <taxon>Teretinema</taxon>
    </lineage>
</organism>
<dbReference type="PIRSF" id="PIRSF002849">
    <property type="entry name" value="AAA_ATPase_chaperone_MoxR_prd"/>
    <property type="match status" value="1"/>
</dbReference>
<dbReference type="PANTHER" id="PTHR42759:SF1">
    <property type="entry name" value="MAGNESIUM-CHELATASE SUBUNIT CHLD"/>
    <property type="match status" value="1"/>
</dbReference>
<dbReference type="Gene3D" id="3.40.50.300">
    <property type="entry name" value="P-loop containing nucleotide triphosphate hydrolases"/>
    <property type="match status" value="1"/>
</dbReference>
<dbReference type="EMBL" id="JAINWA010000001">
    <property type="protein sequence ID" value="MCD1653882.1"/>
    <property type="molecule type" value="Genomic_DNA"/>
</dbReference>
<evidence type="ECO:0000256" key="1">
    <source>
        <dbReference type="ARBA" id="ARBA00022741"/>
    </source>
</evidence>
<comment type="caution">
    <text evidence="6">The sequence shown here is derived from an EMBL/GenBank/DDBJ whole genome shotgun (WGS) entry which is preliminary data.</text>
</comment>
<dbReference type="FunFam" id="3.40.50.300:FF:000640">
    <property type="entry name" value="MoxR family ATPase"/>
    <property type="match status" value="1"/>
</dbReference>
<accession>A0AAE3EFX2</accession>
<evidence type="ECO:0000256" key="3">
    <source>
        <dbReference type="ARBA" id="ARBA00061607"/>
    </source>
</evidence>
<evidence type="ECO:0000256" key="2">
    <source>
        <dbReference type="ARBA" id="ARBA00022840"/>
    </source>
</evidence>
<evidence type="ECO:0000313" key="7">
    <source>
        <dbReference type="Proteomes" id="UP001198163"/>
    </source>
</evidence>
<dbReference type="Gene3D" id="1.10.8.80">
    <property type="entry name" value="Magnesium chelatase subunit I, C-Terminal domain"/>
    <property type="match status" value="1"/>
</dbReference>
<dbReference type="Proteomes" id="UP001198163">
    <property type="component" value="Unassembled WGS sequence"/>
</dbReference>
<dbReference type="SUPFAM" id="SSF52540">
    <property type="entry name" value="P-loop containing nucleoside triphosphate hydrolases"/>
    <property type="match status" value="1"/>
</dbReference>
<evidence type="ECO:0000259" key="4">
    <source>
        <dbReference type="Pfam" id="PF07726"/>
    </source>
</evidence>
<evidence type="ECO:0000313" key="6">
    <source>
        <dbReference type="EMBL" id="MCD1653882.1"/>
    </source>
</evidence>
<name>A0AAE3EFX2_9SPIR</name>
<evidence type="ECO:0000259" key="5">
    <source>
        <dbReference type="Pfam" id="PF17863"/>
    </source>
</evidence>
<dbReference type="InterPro" id="IPR027417">
    <property type="entry name" value="P-loop_NTPase"/>
</dbReference>
<dbReference type="InterPro" id="IPR041628">
    <property type="entry name" value="ChlI/MoxR_AAA_lid"/>
</dbReference>
<keyword evidence="2" id="KW-0067">ATP-binding</keyword>
<dbReference type="CDD" id="cd00009">
    <property type="entry name" value="AAA"/>
    <property type="match status" value="1"/>
</dbReference>
<dbReference type="GO" id="GO:0016887">
    <property type="term" value="F:ATP hydrolysis activity"/>
    <property type="evidence" value="ECO:0007669"/>
    <property type="project" value="InterPro"/>
</dbReference>
<dbReference type="Pfam" id="PF07726">
    <property type="entry name" value="AAA_3"/>
    <property type="match status" value="1"/>
</dbReference>
<sequence>MKEEGKKFEQSLAVINAVRERMAERIIGQNSLVDGIITAWIAGGHVLLEGVPGLAKTLAVKTFAELSGLTFKRIQFTPDLLPADLIGTLVYEGSSGGFSVRKGPVFANLVLADEINRAPAKVQSALLEAMAEGQVTIGESSHILPRPFFVLATQNPIEQEGTYPLPEAELDRFLLKLQVPYPTLAEEARIVTASASGALQNASDAKKTRVDPVFAPEALYSIRKDADSVRCDESIVQYIVSLVAATRPSPEGRKERKVRDDYQKYISFGASPRASIALHSCAKIRALFEGRDFVLPEDVKAVAPAVLRHRLVLSYEAGSDGLSSDDIVARILSLVSIP</sequence>
<keyword evidence="1" id="KW-0547">Nucleotide-binding</keyword>
<comment type="similarity">
    <text evidence="3">Belongs to the MoxR family.</text>
</comment>
<dbReference type="GO" id="GO:0005524">
    <property type="term" value="F:ATP binding"/>
    <property type="evidence" value="ECO:0007669"/>
    <property type="project" value="UniProtKB-KW"/>
</dbReference>
<dbReference type="RefSeq" id="WP_230753446.1">
    <property type="nucleotide sequence ID" value="NZ_JAINWA010000001.1"/>
</dbReference>
<reference evidence="6" key="1">
    <citation type="submission" date="2021-08" db="EMBL/GenBank/DDBJ databases">
        <title>Comparative analyses of Brucepasteria parasyntrophica and Teretinema zuelzerae.</title>
        <authorList>
            <person name="Song Y."/>
            <person name="Brune A."/>
        </authorList>
    </citation>
    <scope>NUCLEOTIDE SEQUENCE</scope>
    <source>
        <strain evidence="6">DSM 1903</strain>
    </source>
</reference>
<keyword evidence="7" id="KW-1185">Reference proteome</keyword>
<dbReference type="InterPro" id="IPR050764">
    <property type="entry name" value="CbbQ/NirQ/NorQ/GpvN"/>
</dbReference>
<feature type="domain" description="ATPase AAA-3" evidence="4">
    <location>
        <begin position="45"/>
        <end position="175"/>
    </location>
</feature>
<proteinExistence type="inferred from homology"/>
<gene>
    <name evidence="6" type="ORF">K7J14_04105</name>
</gene>